<dbReference type="PANTHER" id="PTHR11890:SF6">
    <property type="entry name" value="INTERLEUKIN-18 RECEPTOR 1"/>
    <property type="match status" value="1"/>
</dbReference>
<dbReference type="SUPFAM" id="SSF52200">
    <property type="entry name" value="Toll/Interleukin receptor TIR domain"/>
    <property type="match status" value="1"/>
</dbReference>
<proteinExistence type="inferred from homology"/>
<evidence type="ECO:0000313" key="10">
    <source>
        <dbReference type="Ensembl" id="ENSHHUP00000080376.1"/>
    </source>
</evidence>
<protein>
    <recommendedName>
        <fullName evidence="12">Interleukin 18 receptor 1</fullName>
    </recommendedName>
</protein>
<dbReference type="InterPro" id="IPR013151">
    <property type="entry name" value="Immunoglobulin_dom"/>
</dbReference>
<keyword evidence="7" id="KW-1133">Transmembrane helix</keyword>
<dbReference type="PANTHER" id="PTHR11890">
    <property type="entry name" value="INTERLEUKIN-1 RECEPTOR FAMILY MEMBER"/>
    <property type="match status" value="1"/>
</dbReference>
<feature type="domain" description="TIR" evidence="8">
    <location>
        <begin position="409"/>
        <end position="563"/>
    </location>
</feature>
<dbReference type="InterPro" id="IPR035897">
    <property type="entry name" value="Toll_tir_struct_dom_sf"/>
</dbReference>
<evidence type="ECO:0008006" key="12">
    <source>
        <dbReference type="Google" id="ProtNLM"/>
    </source>
</evidence>
<keyword evidence="3" id="KW-0520">NAD</keyword>
<keyword evidence="6" id="KW-0393">Immunoglobulin domain</keyword>
<dbReference type="InterPro" id="IPR000157">
    <property type="entry name" value="TIR_dom"/>
</dbReference>
<dbReference type="Gene3D" id="3.40.50.10140">
    <property type="entry name" value="Toll/interleukin-1 receptor homology (TIR) domain"/>
    <property type="match status" value="1"/>
</dbReference>
<dbReference type="GeneTree" id="ENSGT01090000259985"/>
<keyword evidence="4" id="KW-1015">Disulfide bond</keyword>
<keyword evidence="11" id="KW-1185">Reference proteome</keyword>
<dbReference type="GO" id="GO:0007165">
    <property type="term" value="P:signal transduction"/>
    <property type="evidence" value="ECO:0007669"/>
    <property type="project" value="InterPro"/>
</dbReference>
<reference evidence="10" key="2">
    <citation type="submission" date="2025-08" db="UniProtKB">
        <authorList>
            <consortium name="Ensembl"/>
        </authorList>
    </citation>
    <scope>IDENTIFICATION</scope>
</reference>
<dbReference type="Ensembl" id="ENSHHUT00000082948.1">
    <property type="protein sequence ID" value="ENSHHUP00000080376.1"/>
    <property type="gene ID" value="ENSHHUG00000046800.1"/>
</dbReference>
<evidence type="ECO:0000256" key="7">
    <source>
        <dbReference type="SAM" id="Phobius"/>
    </source>
</evidence>
<dbReference type="Pfam" id="PF00047">
    <property type="entry name" value="ig"/>
    <property type="match status" value="1"/>
</dbReference>
<dbReference type="PRINTS" id="PR01537">
    <property type="entry name" value="INTRLKN1R1F"/>
</dbReference>
<sequence>MKTHRFSSTSHVGGNTTGGNMVKMTPLFMFLFLSATKELVRGGCTPCDSPPPPCKSCVQPPVHVREGEMAVLQCPLRTTRAGHREGNLTLAWSNHSGPGDLQEPAVWRSEDTLIILRVSPNEQGSYSCSLLDASGQALRTAWFNITVFSGQCYTQMDVYASTCYLRQSCEKLICTSDSIQQNFTKHNYTWYKNCDTELPSDFGDGYLTSASESDSGYYTCTSYYTYNSNLHDEQVFTLSRTMKRTVKEGSSQVKPQIIGPRDGEVIKVDMGSTVVVVCKAVLSSDFDSLSWMENRSFVEENKETLPVFYNNSKENGHHQASLVIRQVSEEQLTNTYTCQVESPSGNINVSITFQQTSPPQFHFLVLGIVGVFAVTVVMVTVVYVKLKVDIILFLRDDLCWHHHNVSDGKRYDAYVLCYKSDTESGVSEEDRRQVEEVLEEEYGYSLCLYDRDVLPGEAVAEAVLGCIEQSRRLILVPSSLGLNPGQDSKYGLLTGLHAALVERKTWLVLIQTESAPDSQVDLELDSLPEALRLLAQSGHTVTWRGSHSKPLSSPFWKELRYRMPARTRRRPPKDDRTIL</sequence>
<dbReference type="InterPro" id="IPR015621">
    <property type="entry name" value="IL-1_rcpt_fam"/>
</dbReference>
<reference evidence="11" key="1">
    <citation type="submission" date="2018-06" db="EMBL/GenBank/DDBJ databases">
        <title>Genome assembly of Danube salmon.</title>
        <authorList>
            <person name="Macqueen D.J."/>
            <person name="Gundappa M.K."/>
        </authorList>
    </citation>
    <scope>NUCLEOTIDE SEQUENCE [LARGE SCALE GENOMIC DNA]</scope>
</reference>
<organism evidence="10 11">
    <name type="scientific">Hucho hucho</name>
    <name type="common">huchen</name>
    <dbReference type="NCBI Taxonomy" id="62062"/>
    <lineage>
        <taxon>Eukaryota</taxon>
        <taxon>Metazoa</taxon>
        <taxon>Chordata</taxon>
        <taxon>Craniata</taxon>
        <taxon>Vertebrata</taxon>
        <taxon>Euteleostomi</taxon>
        <taxon>Actinopterygii</taxon>
        <taxon>Neopterygii</taxon>
        <taxon>Teleostei</taxon>
        <taxon>Protacanthopterygii</taxon>
        <taxon>Salmoniformes</taxon>
        <taxon>Salmonidae</taxon>
        <taxon>Salmoninae</taxon>
        <taxon>Hucho</taxon>
    </lineage>
</organism>
<evidence type="ECO:0000256" key="1">
    <source>
        <dbReference type="ARBA" id="ARBA00009752"/>
    </source>
</evidence>
<dbReference type="Proteomes" id="UP000314982">
    <property type="component" value="Unassembled WGS sequence"/>
</dbReference>
<dbReference type="STRING" id="62062.ENSHHUP00000080376"/>
<dbReference type="AlphaFoldDB" id="A0A4W5QRJ5"/>
<dbReference type="GO" id="GO:0016787">
    <property type="term" value="F:hydrolase activity"/>
    <property type="evidence" value="ECO:0007669"/>
    <property type="project" value="UniProtKB-KW"/>
</dbReference>
<dbReference type="PROSITE" id="PS50835">
    <property type="entry name" value="IG_LIKE"/>
    <property type="match status" value="3"/>
</dbReference>
<keyword evidence="7" id="KW-0812">Transmembrane</keyword>
<reference evidence="10" key="3">
    <citation type="submission" date="2025-09" db="UniProtKB">
        <authorList>
            <consortium name="Ensembl"/>
        </authorList>
    </citation>
    <scope>IDENTIFICATION</scope>
</reference>
<evidence type="ECO:0000259" key="9">
    <source>
        <dbReference type="PROSITE" id="PS50835"/>
    </source>
</evidence>
<keyword evidence="7" id="KW-0472">Membrane</keyword>
<dbReference type="InterPro" id="IPR013783">
    <property type="entry name" value="Ig-like_fold"/>
</dbReference>
<dbReference type="SMART" id="SM00255">
    <property type="entry name" value="TIR"/>
    <property type="match status" value="1"/>
</dbReference>
<dbReference type="Gene3D" id="2.60.40.10">
    <property type="entry name" value="Immunoglobulins"/>
    <property type="match status" value="3"/>
</dbReference>
<dbReference type="PROSITE" id="PS50104">
    <property type="entry name" value="TIR"/>
    <property type="match status" value="1"/>
</dbReference>
<evidence type="ECO:0000256" key="5">
    <source>
        <dbReference type="ARBA" id="ARBA00023180"/>
    </source>
</evidence>
<evidence type="ECO:0000256" key="4">
    <source>
        <dbReference type="ARBA" id="ARBA00023157"/>
    </source>
</evidence>
<comment type="similarity">
    <text evidence="1">Belongs to the interleukin-1 receptor family.</text>
</comment>
<evidence type="ECO:0000256" key="3">
    <source>
        <dbReference type="ARBA" id="ARBA00023027"/>
    </source>
</evidence>
<evidence type="ECO:0000259" key="8">
    <source>
        <dbReference type="PROSITE" id="PS50104"/>
    </source>
</evidence>
<dbReference type="InterPro" id="IPR007110">
    <property type="entry name" value="Ig-like_dom"/>
</dbReference>
<evidence type="ECO:0000256" key="2">
    <source>
        <dbReference type="ARBA" id="ARBA00022801"/>
    </source>
</evidence>
<feature type="domain" description="Ig-like" evidence="9">
    <location>
        <begin position="53"/>
        <end position="146"/>
    </location>
</feature>
<evidence type="ECO:0000256" key="6">
    <source>
        <dbReference type="ARBA" id="ARBA00023319"/>
    </source>
</evidence>
<dbReference type="InterPro" id="IPR003599">
    <property type="entry name" value="Ig_sub"/>
</dbReference>
<feature type="domain" description="Ig-like" evidence="9">
    <location>
        <begin position="255"/>
        <end position="352"/>
    </location>
</feature>
<feature type="domain" description="Ig-like" evidence="9">
    <location>
        <begin position="172"/>
        <end position="237"/>
    </location>
</feature>
<dbReference type="SUPFAM" id="SSF48726">
    <property type="entry name" value="Immunoglobulin"/>
    <property type="match status" value="3"/>
</dbReference>
<name>A0A4W5QRJ5_9TELE</name>
<dbReference type="SMART" id="SM00409">
    <property type="entry name" value="IG"/>
    <property type="match status" value="3"/>
</dbReference>
<dbReference type="Pfam" id="PF01582">
    <property type="entry name" value="TIR"/>
    <property type="match status" value="1"/>
</dbReference>
<accession>A0A4W5QRJ5</accession>
<feature type="transmembrane region" description="Helical" evidence="7">
    <location>
        <begin position="361"/>
        <end position="384"/>
    </location>
</feature>
<keyword evidence="5" id="KW-0325">Glycoprotein</keyword>
<keyword evidence="2" id="KW-0378">Hydrolase</keyword>
<dbReference type="InterPro" id="IPR036179">
    <property type="entry name" value="Ig-like_dom_sf"/>
</dbReference>
<evidence type="ECO:0000313" key="11">
    <source>
        <dbReference type="Proteomes" id="UP000314982"/>
    </source>
</evidence>